<keyword evidence="2" id="KW-1185">Reference proteome</keyword>
<reference evidence="1" key="1">
    <citation type="submission" date="2021-10" db="EMBL/GenBank/DDBJ databases">
        <title>De novo Genome Assembly of Clathrus columnatus (Basidiomycota, Fungi) Using Illumina and Nanopore Sequence Data.</title>
        <authorList>
            <person name="Ogiso-Tanaka E."/>
            <person name="Itagaki H."/>
            <person name="Hosoya T."/>
            <person name="Hosaka K."/>
        </authorList>
    </citation>
    <scope>NUCLEOTIDE SEQUENCE</scope>
    <source>
        <strain evidence="1">MO-923</strain>
    </source>
</reference>
<gene>
    <name evidence="1" type="ORF">Clacol_007934</name>
</gene>
<protein>
    <submittedName>
        <fullName evidence="1">Uncharacterized protein</fullName>
    </submittedName>
</protein>
<organism evidence="1 2">
    <name type="scientific">Clathrus columnatus</name>
    <dbReference type="NCBI Taxonomy" id="1419009"/>
    <lineage>
        <taxon>Eukaryota</taxon>
        <taxon>Fungi</taxon>
        <taxon>Dikarya</taxon>
        <taxon>Basidiomycota</taxon>
        <taxon>Agaricomycotina</taxon>
        <taxon>Agaricomycetes</taxon>
        <taxon>Phallomycetidae</taxon>
        <taxon>Phallales</taxon>
        <taxon>Clathraceae</taxon>
        <taxon>Clathrus</taxon>
    </lineage>
</organism>
<sequence length="191" mass="22337">MSLAFGEPNTFSYPRLVIRFEGLPFQQRLEQLHGPDVFEYVLPLLEYIFDEAPLQKTLVHPFNHAKNPPPINCIQSSPKTWMAWREIAIALHDWLRDNKDERDSDEWLWTVNIFWIAYSACNPSFPLGKWDPVIAWDPKIVPITCEHVTQRAQGLNLRSSCKNQSWVVWNDWIALRKVWCQSGVLASDFEV</sequence>
<evidence type="ECO:0000313" key="1">
    <source>
        <dbReference type="EMBL" id="GJJ13678.1"/>
    </source>
</evidence>
<dbReference type="Proteomes" id="UP001050691">
    <property type="component" value="Unassembled WGS sequence"/>
</dbReference>
<accession>A0AAV5ALW2</accession>
<proteinExistence type="predicted"/>
<dbReference type="EMBL" id="BPWL01000009">
    <property type="protein sequence ID" value="GJJ13678.1"/>
    <property type="molecule type" value="Genomic_DNA"/>
</dbReference>
<comment type="caution">
    <text evidence="1">The sequence shown here is derived from an EMBL/GenBank/DDBJ whole genome shotgun (WGS) entry which is preliminary data.</text>
</comment>
<evidence type="ECO:0000313" key="2">
    <source>
        <dbReference type="Proteomes" id="UP001050691"/>
    </source>
</evidence>
<dbReference type="AlphaFoldDB" id="A0AAV5ALW2"/>
<name>A0AAV5ALW2_9AGAM</name>